<dbReference type="InterPro" id="IPR014710">
    <property type="entry name" value="RmlC-like_jellyroll"/>
</dbReference>
<accession>A0A7T0BZU6</accession>
<reference evidence="2 3" key="1">
    <citation type="submission" date="2020-02" db="EMBL/GenBank/DDBJ databases">
        <title>Genomic and physiological characterization of two novel Nitrospinaceae genera.</title>
        <authorList>
            <person name="Mueller A.J."/>
            <person name="Jung M.-Y."/>
            <person name="Strachan C.R."/>
            <person name="Herbold C.W."/>
            <person name="Kirkegaard R.H."/>
            <person name="Daims H."/>
        </authorList>
    </citation>
    <scope>NUCLEOTIDE SEQUENCE [LARGE SCALE GENOMIC DNA]</scope>
    <source>
        <strain evidence="2">EB</strain>
    </source>
</reference>
<evidence type="ECO:0000256" key="1">
    <source>
        <dbReference type="SAM" id="SignalP"/>
    </source>
</evidence>
<feature type="signal peptide" evidence="1">
    <location>
        <begin position="1"/>
        <end position="21"/>
    </location>
</feature>
<protein>
    <submittedName>
        <fullName evidence="2">DUF4437 domain-containing protein</fullName>
    </submittedName>
</protein>
<organism evidence="2 3">
    <name type="scientific">Candidatus Nitronauta litoralis</name>
    <dbReference type="NCBI Taxonomy" id="2705533"/>
    <lineage>
        <taxon>Bacteria</taxon>
        <taxon>Pseudomonadati</taxon>
        <taxon>Nitrospinota/Tectimicrobiota group</taxon>
        <taxon>Nitrospinota</taxon>
        <taxon>Nitrospinia</taxon>
        <taxon>Nitrospinales</taxon>
        <taxon>Nitrospinaceae</taxon>
        <taxon>Candidatus Nitronauta</taxon>
    </lineage>
</organism>
<name>A0A7T0BZU6_9BACT</name>
<proteinExistence type="predicted"/>
<dbReference type="SUPFAM" id="SSF51182">
    <property type="entry name" value="RmlC-like cupins"/>
    <property type="match status" value="1"/>
</dbReference>
<sequence>MRRTRNLLTLLSIAMAGTVSACSTLQVETDNTASRSASDSGTKVILTSEVKWEKLNPARGDKSPMAATLWGDRNGKGPTGFLFKAVDGFKSPPHIHNVSYRGIVIDGLIHNDDPGAANMWLPKGSFWTQPKGEGHLTAVKGSNTLAYIEIEEGPYLVLPTDKAFDSGERPVNVDASNIVWVDQPGSPASLNGPKVAYLWGSPQDGQLNGTLIKLPAGYSGKIRNHGSTFTAVVIQGNPKYQMPGKNNVETLEPGSYFSSKGESVHRLSSNAKEESILYMRMEGKFDVIPVQLIQKPK</sequence>
<dbReference type="CDD" id="cd06989">
    <property type="entry name" value="cupin_DRT102"/>
    <property type="match status" value="1"/>
</dbReference>
<dbReference type="KEGG" id="nli:G3M70_01095"/>
<dbReference type="Gene3D" id="2.60.120.10">
    <property type="entry name" value="Jelly Rolls"/>
    <property type="match status" value="2"/>
</dbReference>
<dbReference type="InterPro" id="IPR011051">
    <property type="entry name" value="RmlC_Cupin_sf"/>
</dbReference>
<dbReference type="PROSITE" id="PS51257">
    <property type="entry name" value="PROKAR_LIPOPROTEIN"/>
    <property type="match status" value="1"/>
</dbReference>
<evidence type="ECO:0000313" key="2">
    <source>
        <dbReference type="EMBL" id="QPJ63667.1"/>
    </source>
</evidence>
<feature type="chain" id="PRO_5032293217" evidence="1">
    <location>
        <begin position="22"/>
        <end position="297"/>
    </location>
</feature>
<dbReference type="AlphaFoldDB" id="A0A7T0BZU6"/>
<dbReference type="InterPro" id="IPR028013">
    <property type="entry name" value="DUF4437"/>
</dbReference>
<gene>
    <name evidence="2" type="ORF">G3M70_01095</name>
</gene>
<dbReference type="Pfam" id="PF14499">
    <property type="entry name" value="DUF4437"/>
    <property type="match status" value="1"/>
</dbReference>
<dbReference type="Proteomes" id="UP000594688">
    <property type="component" value="Chromosome"/>
</dbReference>
<dbReference type="EMBL" id="CP048685">
    <property type="protein sequence ID" value="QPJ63667.1"/>
    <property type="molecule type" value="Genomic_DNA"/>
</dbReference>
<keyword evidence="1" id="KW-0732">Signal</keyword>
<evidence type="ECO:0000313" key="3">
    <source>
        <dbReference type="Proteomes" id="UP000594688"/>
    </source>
</evidence>